<accession>A0A231GVP2</accession>
<name>A0A231GVP2_9NOCA</name>
<feature type="compositionally biased region" description="Low complexity" evidence="1">
    <location>
        <begin position="33"/>
        <end position="44"/>
    </location>
</feature>
<evidence type="ECO:0000256" key="1">
    <source>
        <dbReference type="SAM" id="MobiDB-lite"/>
    </source>
</evidence>
<feature type="region of interest" description="Disordered" evidence="1">
    <location>
        <begin position="1"/>
        <end position="67"/>
    </location>
</feature>
<feature type="compositionally biased region" description="Polar residues" evidence="1">
    <location>
        <begin position="194"/>
        <end position="211"/>
    </location>
</feature>
<sequence>MFISDRSVSHNRHTCPTVTRRRRRASEFPPRPARSCARPSTAPRRSGRATAGNAASARRGCGNDHRLAGRRVPRADTLGELPTGVDHRSHPFLVARECRAVITTSRGRFGGRHTGADQRQIQTLPKEALLGEAPAQATRDWGTELAGAVADYRAPSNNSSSPTYIRPAAQHRTVGVIPHPRTAIQGRPAAVTEPETSATESNPHHSATTCPGTRRKIRRR</sequence>
<dbReference type="EMBL" id="NGAF01000028">
    <property type="protein sequence ID" value="OXR40693.1"/>
    <property type="molecule type" value="Genomic_DNA"/>
</dbReference>
<feature type="region of interest" description="Disordered" evidence="1">
    <location>
        <begin position="186"/>
        <end position="220"/>
    </location>
</feature>
<gene>
    <name evidence="2" type="ORF">B7C42_07251</name>
</gene>
<protein>
    <submittedName>
        <fullName evidence="2">Uncharacterized protein</fullName>
    </submittedName>
</protein>
<evidence type="ECO:0000313" key="2">
    <source>
        <dbReference type="EMBL" id="OXR40693.1"/>
    </source>
</evidence>
<reference evidence="2 3" key="1">
    <citation type="submission" date="2017-07" db="EMBL/GenBank/DDBJ databases">
        <title>First draft Genome Sequence of Nocardia cerradoensis isolated from human infection.</title>
        <authorList>
            <person name="Carrasco G."/>
        </authorList>
    </citation>
    <scope>NUCLEOTIDE SEQUENCE [LARGE SCALE GENOMIC DNA]</scope>
    <source>
        <strain evidence="2 3">CNM20130759</strain>
    </source>
</reference>
<dbReference type="AlphaFoldDB" id="A0A231GVP2"/>
<comment type="caution">
    <text evidence="2">The sequence shown here is derived from an EMBL/GenBank/DDBJ whole genome shotgun (WGS) entry which is preliminary data.</text>
</comment>
<feature type="compositionally biased region" description="Basic residues" evidence="1">
    <location>
        <begin position="9"/>
        <end position="24"/>
    </location>
</feature>
<organism evidence="2 3">
    <name type="scientific">Nocardia cerradoensis</name>
    <dbReference type="NCBI Taxonomy" id="85688"/>
    <lineage>
        <taxon>Bacteria</taxon>
        <taxon>Bacillati</taxon>
        <taxon>Actinomycetota</taxon>
        <taxon>Actinomycetes</taxon>
        <taxon>Mycobacteriales</taxon>
        <taxon>Nocardiaceae</taxon>
        <taxon>Nocardia</taxon>
    </lineage>
</organism>
<dbReference type="Proteomes" id="UP000215506">
    <property type="component" value="Unassembled WGS sequence"/>
</dbReference>
<keyword evidence="3" id="KW-1185">Reference proteome</keyword>
<proteinExistence type="predicted"/>
<evidence type="ECO:0000313" key="3">
    <source>
        <dbReference type="Proteomes" id="UP000215506"/>
    </source>
</evidence>